<proteinExistence type="predicted"/>
<keyword evidence="2" id="KW-1185">Reference proteome</keyword>
<name>A0A8T0H128_CERPU</name>
<evidence type="ECO:0000313" key="1">
    <source>
        <dbReference type="EMBL" id="KAG0565606.1"/>
    </source>
</evidence>
<sequence length="140" mass="15828">MSSSDLLSSFLRLYNIDMVDYQEVQVSNSARIFRDALGLCTFIEEERRGPQAIFRTNNMAVMVINSGIIDFRVLGHSEKIHPRRRRRLLRCNVDGGSSTVQELLTIAIPFQSPDAEHLGLARRETPHSPAAHPHSSLESR</sequence>
<protein>
    <submittedName>
        <fullName evidence="1">Uncharacterized protein</fullName>
    </submittedName>
</protein>
<evidence type="ECO:0000313" key="2">
    <source>
        <dbReference type="Proteomes" id="UP000822688"/>
    </source>
</evidence>
<gene>
    <name evidence="1" type="ORF">KC19_7G001000</name>
</gene>
<reference evidence="1" key="1">
    <citation type="submission" date="2020-06" db="EMBL/GenBank/DDBJ databases">
        <title>WGS assembly of Ceratodon purpureus strain R40.</title>
        <authorList>
            <person name="Carey S.B."/>
            <person name="Jenkins J."/>
            <person name="Shu S."/>
            <person name="Lovell J.T."/>
            <person name="Sreedasyam A."/>
            <person name="Maumus F."/>
            <person name="Tiley G.P."/>
            <person name="Fernandez-Pozo N."/>
            <person name="Barry K."/>
            <person name="Chen C."/>
            <person name="Wang M."/>
            <person name="Lipzen A."/>
            <person name="Daum C."/>
            <person name="Saski C.A."/>
            <person name="Payton A.C."/>
            <person name="Mcbreen J.C."/>
            <person name="Conrad R.E."/>
            <person name="Kollar L.M."/>
            <person name="Olsson S."/>
            <person name="Huttunen S."/>
            <person name="Landis J.B."/>
            <person name="Wickett N.J."/>
            <person name="Johnson M.G."/>
            <person name="Rensing S.A."/>
            <person name="Grimwood J."/>
            <person name="Schmutz J."/>
            <person name="Mcdaniel S.F."/>
        </authorList>
    </citation>
    <scope>NUCLEOTIDE SEQUENCE</scope>
    <source>
        <strain evidence="1">R40</strain>
    </source>
</reference>
<dbReference type="EMBL" id="CM026428">
    <property type="protein sequence ID" value="KAG0565606.1"/>
    <property type="molecule type" value="Genomic_DNA"/>
</dbReference>
<dbReference type="Proteomes" id="UP000822688">
    <property type="component" value="Chromosome 7"/>
</dbReference>
<accession>A0A8T0H128</accession>
<dbReference type="AlphaFoldDB" id="A0A8T0H128"/>
<organism evidence="1 2">
    <name type="scientific">Ceratodon purpureus</name>
    <name type="common">Fire moss</name>
    <name type="synonym">Dicranum purpureum</name>
    <dbReference type="NCBI Taxonomy" id="3225"/>
    <lineage>
        <taxon>Eukaryota</taxon>
        <taxon>Viridiplantae</taxon>
        <taxon>Streptophyta</taxon>
        <taxon>Embryophyta</taxon>
        <taxon>Bryophyta</taxon>
        <taxon>Bryophytina</taxon>
        <taxon>Bryopsida</taxon>
        <taxon>Dicranidae</taxon>
        <taxon>Pseudoditrichales</taxon>
        <taxon>Ditrichaceae</taxon>
        <taxon>Ceratodon</taxon>
    </lineage>
</organism>
<comment type="caution">
    <text evidence="1">The sequence shown here is derived from an EMBL/GenBank/DDBJ whole genome shotgun (WGS) entry which is preliminary data.</text>
</comment>